<feature type="non-terminal residue" evidence="2">
    <location>
        <position position="1"/>
    </location>
</feature>
<proteinExistence type="predicted"/>
<protein>
    <submittedName>
        <fullName evidence="2">Uncharacterized protein</fullName>
    </submittedName>
</protein>
<feature type="compositionally biased region" description="Low complexity" evidence="1">
    <location>
        <begin position="18"/>
        <end position="32"/>
    </location>
</feature>
<evidence type="ECO:0000256" key="1">
    <source>
        <dbReference type="SAM" id="MobiDB-lite"/>
    </source>
</evidence>
<dbReference type="Proteomes" id="UP000708208">
    <property type="component" value="Unassembled WGS sequence"/>
</dbReference>
<accession>A0A8J2JF96</accession>
<dbReference type="AlphaFoldDB" id="A0A8J2JF96"/>
<name>A0A8J2JF96_9HEXA</name>
<sequence length="104" mass="11578">LGYPMDHFHHTQPPPHQQQPHHYAYGRSSSSAGGVVSGDEFFDVVETASATSTSLHYRQVGQSSVNELDNFSTLNSLRHSTDPYFDTKLMKQKLLSINVPESCV</sequence>
<reference evidence="2" key="1">
    <citation type="submission" date="2021-06" db="EMBL/GenBank/DDBJ databases">
        <authorList>
            <person name="Hodson N. C."/>
            <person name="Mongue J. A."/>
            <person name="Jaron S. K."/>
        </authorList>
    </citation>
    <scope>NUCLEOTIDE SEQUENCE</scope>
</reference>
<comment type="caution">
    <text evidence="2">The sequence shown here is derived from an EMBL/GenBank/DDBJ whole genome shotgun (WGS) entry which is preliminary data.</text>
</comment>
<feature type="region of interest" description="Disordered" evidence="1">
    <location>
        <begin position="1"/>
        <end position="32"/>
    </location>
</feature>
<evidence type="ECO:0000313" key="3">
    <source>
        <dbReference type="Proteomes" id="UP000708208"/>
    </source>
</evidence>
<evidence type="ECO:0000313" key="2">
    <source>
        <dbReference type="EMBL" id="CAG7719065.1"/>
    </source>
</evidence>
<dbReference type="EMBL" id="CAJVCH010058284">
    <property type="protein sequence ID" value="CAG7719065.1"/>
    <property type="molecule type" value="Genomic_DNA"/>
</dbReference>
<organism evidence="2 3">
    <name type="scientific">Allacma fusca</name>
    <dbReference type="NCBI Taxonomy" id="39272"/>
    <lineage>
        <taxon>Eukaryota</taxon>
        <taxon>Metazoa</taxon>
        <taxon>Ecdysozoa</taxon>
        <taxon>Arthropoda</taxon>
        <taxon>Hexapoda</taxon>
        <taxon>Collembola</taxon>
        <taxon>Symphypleona</taxon>
        <taxon>Sminthuridae</taxon>
        <taxon>Allacma</taxon>
    </lineage>
</organism>
<keyword evidence="3" id="KW-1185">Reference proteome</keyword>
<gene>
    <name evidence="2" type="ORF">AFUS01_LOCUS8407</name>
</gene>